<dbReference type="Proteomes" id="UP000656367">
    <property type="component" value="Unassembled WGS sequence"/>
</dbReference>
<reference evidence="1" key="1">
    <citation type="journal article" date="2014" name="Int. J. Syst. Evol. Microbiol.">
        <title>Complete genome sequence of Corynebacterium casei LMG S-19264T (=DSM 44701T), isolated from a smear-ripened cheese.</title>
        <authorList>
            <consortium name="US DOE Joint Genome Institute (JGI-PGF)"/>
            <person name="Walter F."/>
            <person name="Albersmeier A."/>
            <person name="Kalinowski J."/>
            <person name="Ruckert C."/>
        </authorList>
    </citation>
    <scope>NUCLEOTIDE SEQUENCE</scope>
    <source>
        <strain evidence="1">JCM 15759</strain>
    </source>
</reference>
<evidence type="ECO:0000313" key="1">
    <source>
        <dbReference type="EMBL" id="GGM52800.1"/>
    </source>
</evidence>
<name>A0A830FS06_HALAR</name>
<evidence type="ECO:0000313" key="2">
    <source>
        <dbReference type="Proteomes" id="UP000656367"/>
    </source>
</evidence>
<protein>
    <submittedName>
        <fullName evidence="1">Uncharacterized protein</fullName>
    </submittedName>
</protein>
<gene>
    <name evidence="1" type="ORF">GCM10009006_37420</name>
</gene>
<accession>A0A830FS06</accession>
<dbReference type="AlphaFoldDB" id="A0A830FS06"/>
<reference evidence="1" key="2">
    <citation type="submission" date="2020-09" db="EMBL/GenBank/DDBJ databases">
        <authorList>
            <person name="Sun Q."/>
            <person name="Ohkuma M."/>
        </authorList>
    </citation>
    <scope>NUCLEOTIDE SEQUENCE</scope>
    <source>
        <strain evidence="1">JCM 15759</strain>
    </source>
</reference>
<sequence>MDSDRVIVDPSLLISAEADKRPPEMEYDQFSFSISDSFAQVVRNNDAYVDDSTFEFFTGYLDFPDLVSYGELETVVDEFDTFSGEQAEKAYTEDIDYEEVQATFRKRYPMDSDGKVADVLYDEFVFLFERSWIASRVKKSQNEVTNIPGLRKFIFERDELDAIANKLPQEHQDKIQTLKGGRKWKWIALGIHVGGAAFSGPLGSAIFTTGLAQNSLGLIFDP</sequence>
<proteinExistence type="predicted"/>
<dbReference type="EMBL" id="BMON01000011">
    <property type="protein sequence ID" value="GGM52800.1"/>
    <property type="molecule type" value="Genomic_DNA"/>
</dbReference>
<dbReference type="RefSeq" id="WP_188854177.1">
    <property type="nucleotide sequence ID" value="NZ_BMON01000011.1"/>
</dbReference>
<comment type="caution">
    <text evidence="1">The sequence shown here is derived from an EMBL/GenBank/DDBJ whole genome shotgun (WGS) entry which is preliminary data.</text>
</comment>
<organism evidence="1 2">
    <name type="scientific">Haloarcula argentinensis</name>
    <dbReference type="NCBI Taxonomy" id="43776"/>
    <lineage>
        <taxon>Archaea</taxon>
        <taxon>Methanobacteriati</taxon>
        <taxon>Methanobacteriota</taxon>
        <taxon>Stenosarchaea group</taxon>
        <taxon>Halobacteria</taxon>
        <taxon>Halobacteriales</taxon>
        <taxon>Haloarculaceae</taxon>
        <taxon>Haloarcula</taxon>
    </lineage>
</organism>